<protein>
    <submittedName>
        <fullName evidence="1">Uncharacterized protein</fullName>
    </submittedName>
</protein>
<reference evidence="1" key="2">
    <citation type="submission" date="2018-08" db="UniProtKB">
        <authorList>
            <consortium name="EnsemblPlants"/>
        </authorList>
    </citation>
    <scope>IDENTIFICATION</scope>
    <source>
        <strain evidence="1">Yugu1</strain>
    </source>
</reference>
<keyword evidence="2" id="KW-1185">Reference proteome</keyword>
<dbReference type="Gramene" id="KQK86601">
    <property type="protein sequence ID" value="KQK86601"/>
    <property type="gene ID" value="SETIT_039915mg"/>
</dbReference>
<reference evidence="2" key="1">
    <citation type="journal article" date="2012" name="Nat. Biotechnol.">
        <title>Reference genome sequence of the model plant Setaria.</title>
        <authorList>
            <person name="Bennetzen J.L."/>
            <person name="Schmutz J."/>
            <person name="Wang H."/>
            <person name="Percifield R."/>
            <person name="Hawkins J."/>
            <person name="Pontaroli A.C."/>
            <person name="Estep M."/>
            <person name="Feng L."/>
            <person name="Vaughn J.N."/>
            <person name="Grimwood J."/>
            <person name="Jenkins J."/>
            <person name="Barry K."/>
            <person name="Lindquist E."/>
            <person name="Hellsten U."/>
            <person name="Deshpande S."/>
            <person name="Wang X."/>
            <person name="Wu X."/>
            <person name="Mitros T."/>
            <person name="Triplett J."/>
            <person name="Yang X."/>
            <person name="Ye C.Y."/>
            <person name="Mauro-Herrera M."/>
            <person name="Wang L."/>
            <person name="Li P."/>
            <person name="Sharma M."/>
            <person name="Sharma R."/>
            <person name="Ronald P.C."/>
            <person name="Panaud O."/>
            <person name="Kellogg E.A."/>
            <person name="Brutnell T.P."/>
            <person name="Doust A.N."/>
            <person name="Tuskan G.A."/>
            <person name="Rokhsar D."/>
            <person name="Devos K.M."/>
        </authorList>
    </citation>
    <scope>NUCLEOTIDE SEQUENCE [LARGE SCALE GENOMIC DNA]</scope>
    <source>
        <strain evidence="2">cv. Yugu1</strain>
    </source>
</reference>
<accession>K4ALY0</accession>
<proteinExistence type="predicted"/>
<dbReference type="HOGENOM" id="CLU_2709539_0_0_1"/>
<evidence type="ECO:0000313" key="2">
    <source>
        <dbReference type="Proteomes" id="UP000004995"/>
    </source>
</evidence>
<dbReference type="AlphaFoldDB" id="K4ALY0"/>
<organism evidence="1 2">
    <name type="scientific">Setaria italica</name>
    <name type="common">Foxtail millet</name>
    <name type="synonym">Panicum italicum</name>
    <dbReference type="NCBI Taxonomy" id="4555"/>
    <lineage>
        <taxon>Eukaryota</taxon>
        <taxon>Viridiplantae</taxon>
        <taxon>Streptophyta</taxon>
        <taxon>Embryophyta</taxon>
        <taxon>Tracheophyta</taxon>
        <taxon>Spermatophyta</taxon>
        <taxon>Magnoliopsida</taxon>
        <taxon>Liliopsida</taxon>
        <taxon>Poales</taxon>
        <taxon>Poaceae</taxon>
        <taxon>PACMAD clade</taxon>
        <taxon>Panicoideae</taxon>
        <taxon>Panicodae</taxon>
        <taxon>Paniceae</taxon>
        <taxon>Cenchrinae</taxon>
        <taxon>Setaria</taxon>
    </lineage>
</organism>
<dbReference type="EMBL" id="AGNK02005314">
    <property type="status" value="NOT_ANNOTATED_CDS"/>
    <property type="molecule type" value="Genomic_DNA"/>
</dbReference>
<dbReference type="eggNOG" id="ENOG502R4PF">
    <property type="taxonomic scope" value="Eukaryota"/>
</dbReference>
<dbReference type="EnsemblPlants" id="KQK86601">
    <property type="protein sequence ID" value="KQK86601"/>
    <property type="gene ID" value="SETIT_039915mg"/>
</dbReference>
<dbReference type="InParanoid" id="K4ALY0"/>
<dbReference type="Proteomes" id="UP000004995">
    <property type="component" value="Unassembled WGS sequence"/>
</dbReference>
<evidence type="ECO:0000313" key="1">
    <source>
        <dbReference type="EnsemblPlants" id="KQK86601"/>
    </source>
</evidence>
<sequence>MSRQTNGIVFFYKMERRRIGCIHFYRSFHFCAYPSCWFSLCMAKRSLGMWKSSTSYVTKCLSIYKTSITNIPS</sequence>
<name>K4ALY0_SETIT</name>